<name>A0A846RTE1_9MICC</name>
<keyword evidence="2" id="KW-1185">Reference proteome</keyword>
<dbReference type="RefSeq" id="WP_167995096.1">
    <property type="nucleotide sequence ID" value="NZ_JAATJL010000001.1"/>
</dbReference>
<sequence length="107" mass="11503">MNDLSEVREGMDVLNAGGKKIGTVKSVKMGDPEAVTPEGQTQERGGIVNFLSGAFSTDDVDDERAERLLRLGYVEVDGTGIGNNFYEAADAVDRVDDDGVHLNVTRD</sequence>
<protein>
    <recommendedName>
        <fullName evidence="3">PRC-barrel domain-containing protein</fullName>
    </recommendedName>
</protein>
<evidence type="ECO:0008006" key="3">
    <source>
        <dbReference type="Google" id="ProtNLM"/>
    </source>
</evidence>
<evidence type="ECO:0000313" key="2">
    <source>
        <dbReference type="Proteomes" id="UP000547458"/>
    </source>
</evidence>
<proteinExistence type="predicted"/>
<gene>
    <name evidence="1" type="ORF">BJ994_002840</name>
</gene>
<dbReference type="AlphaFoldDB" id="A0A846RTE1"/>
<dbReference type="Proteomes" id="UP000547458">
    <property type="component" value="Unassembled WGS sequence"/>
</dbReference>
<comment type="caution">
    <text evidence="1">The sequence shown here is derived from an EMBL/GenBank/DDBJ whole genome shotgun (WGS) entry which is preliminary data.</text>
</comment>
<accession>A0A846RTE1</accession>
<dbReference type="EMBL" id="JAATJL010000001">
    <property type="protein sequence ID" value="NJC23764.1"/>
    <property type="molecule type" value="Genomic_DNA"/>
</dbReference>
<organism evidence="1 2">
    <name type="scientific">Arthrobacter pigmenti</name>
    <dbReference type="NCBI Taxonomy" id="271432"/>
    <lineage>
        <taxon>Bacteria</taxon>
        <taxon>Bacillati</taxon>
        <taxon>Actinomycetota</taxon>
        <taxon>Actinomycetes</taxon>
        <taxon>Micrococcales</taxon>
        <taxon>Micrococcaceae</taxon>
        <taxon>Arthrobacter</taxon>
    </lineage>
</organism>
<evidence type="ECO:0000313" key="1">
    <source>
        <dbReference type="EMBL" id="NJC23764.1"/>
    </source>
</evidence>
<reference evidence="1 2" key="1">
    <citation type="submission" date="2020-03" db="EMBL/GenBank/DDBJ databases">
        <title>Sequencing the genomes of 1000 actinobacteria strains.</title>
        <authorList>
            <person name="Klenk H.-P."/>
        </authorList>
    </citation>
    <scope>NUCLEOTIDE SEQUENCE [LARGE SCALE GENOMIC DNA]</scope>
    <source>
        <strain evidence="1 2">DSM 16403</strain>
    </source>
</reference>